<dbReference type="AlphaFoldDB" id="A0A6P1QVG7"/>
<dbReference type="KEGG" id="bcad:DBX24_03480"/>
<evidence type="ECO:0000313" key="1">
    <source>
        <dbReference type="EMBL" id="QHN65023.1"/>
    </source>
</evidence>
<dbReference type="OrthoDB" id="9775734at2"/>
<dbReference type="InterPro" id="IPR021246">
    <property type="entry name" value="DUF2797"/>
</dbReference>
<dbReference type="Proteomes" id="UP000464318">
    <property type="component" value="Chromosome"/>
</dbReference>
<reference evidence="1 2" key="1">
    <citation type="submission" date="2018-04" db="EMBL/GenBank/DDBJ databases">
        <title>Characteristic and Complete Genome Sequencing of A Novel Member of Infective Endocarditis Causative Bacteria: Bergeyella cardium QL-PH.</title>
        <authorList>
            <person name="Pan H."/>
            <person name="Sun E."/>
            <person name="Zhang Y."/>
        </authorList>
    </citation>
    <scope>NUCLEOTIDE SEQUENCE [LARGE SCALE GENOMIC DNA]</scope>
    <source>
        <strain evidence="1 2">HPQL</strain>
    </source>
</reference>
<sequence>MKLSGQVKKMSTVLAEPVQYYLNLSGNLLCINQLLEREILIKHTGYQCLNCGESKEIFSMGFCKQCFFESPYAGESIIRPELSTAHLGIEDRDLAVEKEIQLQPHIVYLAHTGGVKVGVTRESQTPTRWIDQGATLALPIARTNNRYEAGIIEVELKKHLSDKTNYRKMLAEGNNDETDLYAVREKIKDLLPKDSQKFYLANSEVLSIHFPHQPVEKVTTISLEKQGEFGGILKGIKGQYLIFEGGGVINIRNHEGFVIEIDIH</sequence>
<keyword evidence="2" id="KW-1185">Reference proteome</keyword>
<evidence type="ECO:0000313" key="2">
    <source>
        <dbReference type="Proteomes" id="UP000464318"/>
    </source>
</evidence>
<protein>
    <submittedName>
        <fullName evidence="1">DUF2797 domain-containing protein</fullName>
    </submittedName>
</protein>
<gene>
    <name evidence="1" type="ORF">DBX24_03480</name>
</gene>
<proteinExistence type="predicted"/>
<dbReference type="Pfam" id="PF10977">
    <property type="entry name" value="DUF2797"/>
    <property type="match status" value="1"/>
</dbReference>
<accession>A0A6P1QVG7</accession>
<dbReference type="EMBL" id="CP029149">
    <property type="protein sequence ID" value="QHN65023.1"/>
    <property type="molecule type" value="Genomic_DNA"/>
</dbReference>
<dbReference type="RefSeq" id="WP_160223996.1">
    <property type="nucleotide sequence ID" value="NZ_CP029149.1"/>
</dbReference>
<organism evidence="1 2">
    <name type="scientific">Bergeyella cardium</name>
    <dbReference type="NCBI Taxonomy" id="1585976"/>
    <lineage>
        <taxon>Bacteria</taxon>
        <taxon>Pseudomonadati</taxon>
        <taxon>Bacteroidota</taxon>
        <taxon>Flavobacteriia</taxon>
        <taxon>Flavobacteriales</taxon>
        <taxon>Weeksellaceae</taxon>
        <taxon>Bergeyella</taxon>
    </lineage>
</organism>
<name>A0A6P1QVG7_9FLAO</name>